<reference evidence="2" key="1">
    <citation type="submission" date="2023-03" db="EMBL/GenBank/DDBJ databases">
        <title>Massive genome expansion in bonnet fungi (Mycena s.s.) driven by repeated elements and novel gene families across ecological guilds.</title>
        <authorList>
            <consortium name="Lawrence Berkeley National Laboratory"/>
            <person name="Harder C.B."/>
            <person name="Miyauchi S."/>
            <person name="Viragh M."/>
            <person name="Kuo A."/>
            <person name="Thoen E."/>
            <person name="Andreopoulos B."/>
            <person name="Lu D."/>
            <person name="Skrede I."/>
            <person name="Drula E."/>
            <person name="Henrissat B."/>
            <person name="Morin E."/>
            <person name="Kohler A."/>
            <person name="Barry K."/>
            <person name="LaButti K."/>
            <person name="Morin E."/>
            <person name="Salamov A."/>
            <person name="Lipzen A."/>
            <person name="Mereny Z."/>
            <person name="Hegedus B."/>
            <person name="Baldrian P."/>
            <person name="Stursova M."/>
            <person name="Weitz H."/>
            <person name="Taylor A."/>
            <person name="Grigoriev I.V."/>
            <person name="Nagy L.G."/>
            <person name="Martin F."/>
            <person name="Kauserud H."/>
        </authorList>
    </citation>
    <scope>NUCLEOTIDE SEQUENCE</scope>
    <source>
        <strain evidence="2">CBHHK188m</strain>
    </source>
</reference>
<dbReference type="CDD" id="cd04301">
    <property type="entry name" value="NAT_SF"/>
    <property type="match status" value="1"/>
</dbReference>
<protein>
    <submittedName>
        <fullName evidence="2">Acyl-CoA N-acyltransferase</fullName>
    </submittedName>
</protein>
<dbReference type="SUPFAM" id="SSF55729">
    <property type="entry name" value="Acyl-CoA N-acyltransferases (Nat)"/>
    <property type="match status" value="1"/>
</dbReference>
<dbReference type="InterPro" id="IPR000182">
    <property type="entry name" value="GNAT_dom"/>
</dbReference>
<name>A0AAD7IF46_9AGAR</name>
<feature type="domain" description="N-acetyltransferase" evidence="1">
    <location>
        <begin position="6"/>
        <end position="198"/>
    </location>
</feature>
<dbReference type="AlphaFoldDB" id="A0AAD7IF46"/>
<keyword evidence="3" id="KW-1185">Reference proteome</keyword>
<accession>A0AAD7IF46</accession>
<dbReference type="GO" id="GO:0016747">
    <property type="term" value="F:acyltransferase activity, transferring groups other than amino-acyl groups"/>
    <property type="evidence" value="ECO:0007669"/>
    <property type="project" value="InterPro"/>
</dbReference>
<sequence>MLPSSLTIRPVRASDVPELHAINTYFIENTVLTFVTTPLSYPEFFSKYDSIRFNRLPYIVAVDASADDPDAPIGSVHVSPFRGSQATAYRHTVELSLFCHSDHTGKGVGKALLTRLLDVLRRPEEWGEEWIGREWCRDDVRVREVIGVMAVDDQSEWNGGLGLKEWYERFGFEEVGRLKRVGRKFGRWIDTVYLQLSL</sequence>
<dbReference type="Proteomes" id="UP001215280">
    <property type="component" value="Unassembled WGS sequence"/>
</dbReference>
<evidence type="ECO:0000313" key="3">
    <source>
        <dbReference type="Proteomes" id="UP001215280"/>
    </source>
</evidence>
<dbReference type="InterPro" id="IPR016181">
    <property type="entry name" value="Acyl_CoA_acyltransferase"/>
</dbReference>
<organism evidence="2 3">
    <name type="scientific">Mycena maculata</name>
    <dbReference type="NCBI Taxonomy" id="230809"/>
    <lineage>
        <taxon>Eukaryota</taxon>
        <taxon>Fungi</taxon>
        <taxon>Dikarya</taxon>
        <taxon>Basidiomycota</taxon>
        <taxon>Agaricomycotina</taxon>
        <taxon>Agaricomycetes</taxon>
        <taxon>Agaricomycetidae</taxon>
        <taxon>Agaricales</taxon>
        <taxon>Marasmiineae</taxon>
        <taxon>Mycenaceae</taxon>
        <taxon>Mycena</taxon>
    </lineage>
</organism>
<dbReference type="EMBL" id="JARJLG010000128">
    <property type="protein sequence ID" value="KAJ7740272.1"/>
    <property type="molecule type" value="Genomic_DNA"/>
</dbReference>
<proteinExistence type="predicted"/>
<comment type="caution">
    <text evidence="2">The sequence shown here is derived from an EMBL/GenBank/DDBJ whole genome shotgun (WGS) entry which is preliminary data.</text>
</comment>
<evidence type="ECO:0000313" key="2">
    <source>
        <dbReference type="EMBL" id="KAJ7740272.1"/>
    </source>
</evidence>
<dbReference type="PROSITE" id="PS51186">
    <property type="entry name" value="GNAT"/>
    <property type="match status" value="1"/>
</dbReference>
<dbReference type="Gene3D" id="3.40.630.30">
    <property type="match status" value="1"/>
</dbReference>
<dbReference type="Pfam" id="PF00583">
    <property type="entry name" value="Acetyltransf_1"/>
    <property type="match status" value="1"/>
</dbReference>
<gene>
    <name evidence="2" type="ORF">DFH07DRAFT_70127</name>
</gene>
<evidence type="ECO:0000259" key="1">
    <source>
        <dbReference type="PROSITE" id="PS51186"/>
    </source>
</evidence>